<sequence>MINQRIVFLLWVASFVVLTDQVTKHLVHTGMAYGSTIPLIPGLFDLTHVHNPGGAFGFLAGQSELIRKIVFIFVSGLATLMILYFYHRTPMNFLWLRTGLALIFGGAVGNMTDRIRFGYVIDFFDVYWKTWHWPAFNVADSAICVGMGIFVFHVLFKKLPEGF</sequence>
<feature type="transmembrane region" description="Helical" evidence="9">
    <location>
        <begin position="93"/>
        <end position="111"/>
    </location>
</feature>
<dbReference type="NCBIfam" id="TIGR00077">
    <property type="entry name" value="lspA"/>
    <property type="match status" value="1"/>
</dbReference>
<evidence type="ECO:0000256" key="10">
    <source>
        <dbReference type="RuleBase" id="RU000594"/>
    </source>
</evidence>
<dbReference type="UniPathway" id="UPA00665"/>
<comment type="function">
    <text evidence="9 10">This protein specifically catalyzes the removal of signal peptides from prolipoproteins.</text>
</comment>
<comment type="catalytic activity">
    <reaction evidence="9 10">
        <text>Release of signal peptides from bacterial membrane prolipoproteins. Hydrolyzes -Xaa-Yaa-Zaa-|-(S,diacylglyceryl)Cys-, in which Xaa is hydrophobic (preferably Leu), and Yaa (Ala or Ser) and Zaa (Gly or Ala) have small, neutral side chains.</text>
        <dbReference type="EC" id="3.4.23.36"/>
    </reaction>
</comment>
<keyword evidence="8 9" id="KW-0472">Membrane</keyword>
<evidence type="ECO:0000256" key="7">
    <source>
        <dbReference type="ARBA" id="ARBA00022989"/>
    </source>
</evidence>
<keyword evidence="5 9" id="KW-0064">Aspartyl protease</keyword>
<keyword evidence="3 9" id="KW-0645">Protease</keyword>
<dbReference type="PANTHER" id="PTHR33695">
    <property type="entry name" value="LIPOPROTEIN SIGNAL PEPTIDASE"/>
    <property type="match status" value="1"/>
</dbReference>
<evidence type="ECO:0000256" key="5">
    <source>
        <dbReference type="ARBA" id="ARBA00022750"/>
    </source>
</evidence>
<evidence type="ECO:0000313" key="13">
    <source>
        <dbReference type="Proteomes" id="UP000318307"/>
    </source>
</evidence>
<keyword evidence="2 9" id="KW-1003">Cell membrane</keyword>
<keyword evidence="4 9" id="KW-0812">Transmembrane</keyword>
<feature type="active site" evidence="9">
    <location>
        <position position="140"/>
    </location>
</feature>
<gene>
    <name evidence="9" type="primary">lspA</name>
    <name evidence="12" type="ORF">LZ24_02175</name>
</gene>
<comment type="caution">
    <text evidence="12">The sequence shown here is derived from an EMBL/GenBank/DDBJ whole genome shotgun (WGS) entry which is preliminary data.</text>
</comment>
<dbReference type="AlphaFoldDB" id="A0A562RNU6"/>
<keyword evidence="7 9" id="KW-1133">Transmembrane helix</keyword>
<evidence type="ECO:0000256" key="6">
    <source>
        <dbReference type="ARBA" id="ARBA00022801"/>
    </source>
</evidence>
<dbReference type="PROSITE" id="PS00855">
    <property type="entry name" value="SPASE_II"/>
    <property type="match status" value="1"/>
</dbReference>
<dbReference type="Pfam" id="PF01252">
    <property type="entry name" value="Peptidase_A8"/>
    <property type="match status" value="1"/>
</dbReference>
<dbReference type="GO" id="GO:0005886">
    <property type="term" value="C:plasma membrane"/>
    <property type="evidence" value="ECO:0007669"/>
    <property type="project" value="UniProtKB-SubCell"/>
</dbReference>
<comment type="subcellular location">
    <subcellularLocation>
        <location evidence="9">Cell membrane</location>
        <topology evidence="9">Multi-pass membrane protein</topology>
    </subcellularLocation>
</comment>
<reference evidence="12 13" key="1">
    <citation type="submission" date="2019-07" db="EMBL/GenBank/DDBJ databases">
        <title>Genome sequencing of 100 strains of the haloalkaliphilic chemolithoautotrophic sulfur-oxidizing bacterium Thioalkalivibrio.</title>
        <authorList>
            <person name="Muyzer G."/>
        </authorList>
    </citation>
    <scope>NUCLEOTIDE SEQUENCE [LARGE SCALE GENOMIC DNA]</scope>
    <source>
        <strain evidence="12 13">ASO4-4</strain>
    </source>
</reference>
<dbReference type="EC" id="3.4.23.36" evidence="9"/>
<dbReference type="GO" id="GO:0004190">
    <property type="term" value="F:aspartic-type endopeptidase activity"/>
    <property type="evidence" value="ECO:0007669"/>
    <property type="project" value="UniProtKB-UniRule"/>
</dbReference>
<accession>A0A562RNU6</accession>
<dbReference type="PANTHER" id="PTHR33695:SF1">
    <property type="entry name" value="LIPOPROTEIN SIGNAL PEPTIDASE"/>
    <property type="match status" value="1"/>
</dbReference>
<dbReference type="EMBL" id="VLLC01000016">
    <property type="protein sequence ID" value="TWI70755.1"/>
    <property type="molecule type" value="Genomic_DNA"/>
</dbReference>
<comment type="pathway">
    <text evidence="9">Protein modification; lipoprotein biosynthesis (signal peptide cleavage).</text>
</comment>
<evidence type="ECO:0000256" key="4">
    <source>
        <dbReference type="ARBA" id="ARBA00022692"/>
    </source>
</evidence>
<dbReference type="RefSeq" id="WP_144685297.1">
    <property type="nucleotide sequence ID" value="NZ_VLLC01000016.1"/>
</dbReference>
<evidence type="ECO:0000256" key="2">
    <source>
        <dbReference type="ARBA" id="ARBA00022475"/>
    </source>
</evidence>
<organism evidence="12 13">
    <name type="scientific">Desulfobotulus alkaliphilus</name>
    <dbReference type="NCBI Taxonomy" id="622671"/>
    <lineage>
        <taxon>Bacteria</taxon>
        <taxon>Pseudomonadati</taxon>
        <taxon>Thermodesulfobacteriota</taxon>
        <taxon>Desulfobacteria</taxon>
        <taxon>Desulfobacterales</taxon>
        <taxon>Desulfobacteraceae</taxon>
        <taxon>Desulfobotulus</taxon>
    </lineage>
</organism>
<feature type="transmembrane region" description="Helical" evidence="9">
    <location>
        <begin position="65"/>
        <end position="86"/>
    </location>
</feature>
<comment type="similarity">
    <text evidence="1 9 11">Belongs to the peptidase A8 family.</text>
</comment>
<evidence type="ECO:0000256" key="9">
    <source>
        <dbReference type="HAMAP-Rule" id="MF_00161"/>
    </source>
</evidence>
<feature type="active site" evidence="9">
    <location>
        <position position="122"/>
    </location>
</feature>
<name>A0A562RNU6_9BACT</name>
<evidence type="ECO:0000256" key="8">
    <source>
        <dbReference type="ARBA" id="ARBA00023136"/>
    </source>
</evidence>
<evidence type="ECO:0000256" key="1">
    <source>
        <dbReference type="ARBA" id="ARBA00006139"/>
    </source>
</evidence>
<feature type="transmembrane region" description="Helical" evidence="9">
    <location>
        <begin position="131"/>
        <end position="156"/>
    </location>
</feature>
<keyword evidence="6 9" id="KW-0378">Hydrolase</keyword>
<dbReference type="HAMAP" id="MF_00161">
    <property type="entry name" value="LspA"/>
    <property type="match status" value="1"/>
</dbReference>
<dbReference type="GO" id="GO:0006508">
    <property type="term" value="P:proteolysis"/>
    <property type="evidence" value="ECO:0007669"/>
    <property type="project" value="UniProtKB-KW"/>
</dbReference>
<comment type="caution">
    <text evidence="9">Lacks conserved residue(s) required for the propagation of feature annotation.</text>
</comment>
<evidence type="ECO:0000256" key="3">
    <source>
        <dbReference type="ARBA" id="ARBA00022670"/>
    </source>
</evidence>
<dbReference type="PRINTS" id="PR00781">
    <property type="entry name" value="LIPOSIGPTASE"/>
</dbReference>
<dbReference type="Proteomes" id="UP000318307">
    <property type="component" value="Unassembled WGS sequence"/>
</dbReference>
<dbReference type="InterPro" id="IPR001872">
    <property type="entry name" value="Peptidase_A8"/>
</dbReference>
<dbReference type="OrthoDB" id="9810259at2"/>
<proteinExistence type="inferred from homology"/>
<evidence type="ECO:0000313" key="12">
    <source>
        <dbReference type="EMBL" id="TWI70755.1"/>
    </source>
</evidence>
<evidence type="ECO:0000256" key="11">
    <source>
        <dbReference type="RuleBase" id="RU004181"/>
    </source>
</evidence>
<keyword evidence="13" id="KW-1185">Reference proteome</keyword>
<protein>
    <recommendedName>
        <fullName evidence="9">Lipoprotein signal peptidase</fullName>
        <ecNumber evidence="9">3.4.23.36</ecNumber>
    </recommendedName>
    <alternativeName>
        <fullName evidence="9">Prolipoprotein signal peptidase</fullName>
    </alternativeName>
    <alternativeName>
        <fullName evidence="9">Signal peptidase II</fullName>
        <shortName evidence="9">SPase II</shortName>
    </alternativeName>
</protein>